<evidence type="ECO:0000256" key="3">
    <source>
        <dbReference type="ARBA" id="ARBA00023306"/>
    </source>
</evidence>
<name>G8YIM8_PICSO</name>
<evidence type="ECO:0000256" key="1">
    <source>
        <dbReference type="ARBA" id="ARBA00008384"/>
    </source>
</evidence>
<comment type="similarity">
    <text evidence="1">Belongs to the ataxin-10 family.</text>
</comment>
<reference evidence="10" key="2">
    <citation type="journal article" date="2012" name="G3 (Bethesda)">
        <title>Pichia sorbitophila, an interspecies yeast hybrid reveals early steps of genome resolution following polyploidization.</title>
        <authorList>
            <person name="Leh Louis V."/>
            <person name="Despons L."/>
            <person name="Friedrich A."/>
            <person name="Martin T."/>
            <person name="Durrens P."/>
            <person name="Casaregola S."/>
            <person name="Neuveglise C."/>
            <person name="Fairhead C."/>
            <person name="Marck C."/>
            <person name="Cruz J.A."/>
            <person name="Straub M.L."/>
            <person name="Kugler V."/>
            <person name="Sacerdot C."/>
            <person name="Uzunov Z."/>
            <person name="Thierry A."/>
            <person name="Weiss S."/>
            <person name="Bleykasten C."/>
            <person name="De Montigny J."/>
            <person name="Jacques N."/>
            <person name="Jung P."/>
            <person name="Lemaire M."/>
            <person name="Mallet S."/>
            <person name="Morel G."/>
            <person name="Richard G.F."/>
            <person name="Sarkar A."/>
            <person name="Savel G."/>
            <person name="Schacherer J."/>
            <person name="Seret M.L."/>
            <person name="Talla E."/>
            <person name="Samson G."/>
            <person name="Jubin C."/>
            <person name="Poulain J."/>
            <person name="Vacherie B."/>
            <person name="Barbe V."/>
            <person name="Pelletier E."/>
            <person name="Sherman D.J."/>
            <person name="Westhof E."/>
            <person name="Weissenbach J."/>
            <person name="Baret P.V."/>
            <person name="Wincker P."/>
            <person name="Gaillardin C."/>
            <person name="Dujon B."/>
            <person name="Souciet J.L."/>
        </authorList>
    </citation>
    <scope>NUCLEOTIDE SEQUENCE [LARGE SCALE GENOMIC DNA]</scope>
    <source>
        <strain evidence="10">ATCC MYA-4447 / BCRC 22081 / CBS 7064 / NBRC 10061 / NRRL Y-12695</strain>
    </source>
</reference>
<dbReference type="Gene3D" id="1.25.10.10">
    <property type="entry name" value="Leucine-rich Repeat Variant"/>
    <property type="match status" value="1"/>
</dbReference>
<reference evidence="8" key="1">
    <citation type="submission" date="2011-10" db="EMBL/GenBank/DDBJ databases">
        <authorList>
            <person name="Genoscope - CEA"/>
        </authorList>
    </citation>
    <scope>NUCLEOTIDE SEQUENCE</scope>
</reference>
<gene>
    <name evidence="8" type="primary">Piso0_003275</name>
    <name evidence="8" type="ORF">GNLVRS01_PISO0G08740g</name>
    <name evidence="9" type="ORF">GNLVRS01_PISO0H08741g</name>
</gene>
<accession>G8YIM8</accession>
<dbReference type="FunCoup" id="G8YIM8">
    <property type="interactions" value="39"/>
</dbReference>
<dbReference type="eggNOG" id="KOG2676">
    <property type="taxonomic scope" value="Eukaryota"/>
</dbReference>
<keyword evidence="3" id="KW-0131">Cell cycle</keyword>
<dbReference type="AlphaFoldDB" id="G8YIM8"/>
<dbReference type="GO" id="GO:0051301">
    <property type="term" value="P:cell division"/>
    <property type="evidence" value="ECO:0007669"/>
    <property type="project" value="UniProtKB-KW"/>
</dbReference>
<dbReference type="HOGENOM" id="CLU_043683_0_0_1"/>
<feature type="domain" description="Ataxin-10" evidence="7">
    <location>
        <begin position="375"/>
        <end position="471"/>
    </location>
</feature>
<dbReference type="Proteomes" id="UP000005222">
    <property type="component" value="Chromosome G"/>
</dbReference>
<dbReference type="Pfam" id="PF09759">
    <property type="entry name" value="Atx10homo_assoc"/>
    <property type="match status" value="1"/>
</dbReference>
<evidence type="ECO:0000313" key="10">
    <source>
        <dbReference type="Proteomes" id="UP000005222"/>
    </source>
</evidence>
<evidence type="ECO:0000313" key="9">
    <source>
        <dbReference type="EMBL" id="CCE80938.1"/>
    </source>
</evidence>
<proteinExistence type="inferred from homology"/>
<keyword evidence="2" id="KW-0132">Cell division</keyword>
<evidence type="ECO:0000313" key="8">
    <source>
        <dbReference type="EMBL" id="CCE80173.1"/>
    </source>
</evidence>
<dbReference type="EMBL" id="FO082052">
    <property type="protein sequence ID" value="CCE80938.1"/>
    <property type="molecule type" value="Genomic_DNA"/>
</dbReference>
<sequence>MKDDEIAHTTSCIAEVKRVFAEDEEVSGRLLADLLTDLGQVLTYRQEDALDHLAVNPNLKKDIPYIIARTPNEKTNTKGASWFNLYLRVYRGIILLARNLVVHHFRIDLDEVSSSFDKYIANVRSDIPVISKTIAAYLQLFANASQTLGESAKCIRFRNSVINNSTTRNIIRSDIEARLALFVLIRNTIDKEDTLDYDSVEYLVLEGAKIDFSTDLNGSDTILLLTLGDCITHERFLTWIHQHVERKAKLPNLFRLLQVVITSREDWSNHDIICLLSWLYRYFEIVSDDCHRLLTSSDGDKDELATAHSSMMSLLDSLTHLGKFETCQKYLRSYRGIENIIQLLRTIHENTERQTLKNKDHHSQNKSSKSFPEAKSLLIELLSYLVYESFESQEKVREQHGLELVLSNCVIDKNEPYIKERAIICIRFLLEKNAENQKFVAQLEAKKTYDEEALREVGYETEIIDGKLKLKKVDNT</sequence>
<protein>
    <recommendedName>
        <fullName evidence="5">Ataxin-10 homolog</fullName>
    </recommendedName>
    <alternativeName>
        <fullName evidence="6">Copper transport protein 86</fullName>
    </alternativeName>
</protein>
<dbReference type="GO" id="GO:0005829">
    <property type="term" value="C:cytosol"/>
    <property type="evidence" value="ECO:0007669"/>
    <property type="project" value="TreeGrafter"/>
</dbReference>
<dbReference type="InterPro" id="IPR016024">
    <property type="entry name" value="ARM-type_fold"/>
</dbReference>
<keyword evidence="10" id="KW-1185">Reference proteome</keyword>
<evidence type="ECO:0000256" key="2">
    <source>
        <dbReference type="ARBA" id="ARBA00022618"/>
    </source>
</evidence>
<evidence type="ECO:0000259" key="7">
    <source>
        <dbReference type="Pfam" id="PF09759"/>
    </source>
</evidence>
<dbReference type="OrthoDB" id="379794at2759"/>
<dbReference type="STRING" id="559304.G8YIM8"/>
<evidence type="ECO:0000256" key="5">
    <source>
        <dbReference type="ARBA" id="ARBA00044801"/>
    </source>
</evidence>
<dbReference type="SUPFAM" id="SSF48371">
    <property type="entry name" value="ARM repeat"/>
    <property type="match status" value="1"/>
</dbReference>
<comment type="function">
    <text evidence="4">May play a role in the regulation of cytokinesis.</text>
</comment>
<dbReference type="PANTHER" id="PTHR13255:SF0">
    <property type="entry name" value="ATAXIN-10"/>
    <property type="match status" value="1"/>
</dbReference>
<organism evidence="8 10">
    <name type="scientific">Pichia sorbitophila (strain ATCC MYA-4447 / BCRC 22081 / CBS 7064 / NBRC 10061 / NRRL Y-12695)</name>
    <name type="common">Hybrid yeast</name>
    <dbReference type="NCBI Taxonomy" id="559304"/>
    <lineage>
        <taxon>Eukaryota</taxon>
        <taxon>Fungi</taxon>
        <taxon>Dikarya</taxon>
        <taxon>Ascomycota</taxon>
        <taxon>Saccharomycotina</taxon>
        <taxon>Pichiomycetes</taxon>
        <taxon>Debaryomycetaceae</taxon>
        <taxon>Millerozyma</taxon>
    </lineage>
</organism>
<dbReference type="InterPro" id="IPR011989">
    <property type="entry name" value="ARM-like"/>
</dbReference>
<dbReference type="InterPro" id="IPR019156">
    <property type="entry name" value="Ataxin-10_domain"/>
</dbReference>
<dbReference type="EMBL" id="FO082053">
    <property type="protein sequence ID" value="CCE80173.1"/>
    <property type="molecule type" value="Genomic_DNA"/>
</dbReference>
<dbReference type="PANTHER" id="PTHR13255">
    <property type="entry name" value="ATAXIN-10"/>
    <property type="match status" value="1"/>
</dbReference>
<dbReference type="InParanoid" id="G8YIM8"/>
<dbReference type="Proteomes" id="UP000005222">
    <property type="component" value="Chromosome H"/>
</dbReference>
<evidence type="ECO:0000256" key="6">
    <source>
        <dbReference type="ARBA" id="ARBA00044805"/>
    </source>
</evidence>
<evidence type="ECO:0000256" key="4">
    <source>
        <dbReference type="ARBA" id="ARBA00044746"/>
    </source>
</evidence>
<dbReference type="InterPro" id="IPR051374">
    <property type="entry name" value="Ataxin-10/CTR86_families"/>
</dbReference>